<sequence>MYADHPTLVIITGSFLQIARSSSRYGAHPDRGIPTPRRRTCVRVYLTHTCYPPVLRLARTLSRTRRYTCHYNDTPAIPCRRTLGSPGRPYVEEATLFFTSSSFSKPADPTFLLSLGEHLVERAAPSNRIFKSRRLFEEVDNLVNAQANIKSSADECSIRKRIQQRGCL</sequence>
<name>A0A4V3SCH3_9HYME</name>
<evidence type="ECO:0000313" key="2">
    <source>
        <dbReference type="Proteomes" id="UP000310200"/>
    </source>
</evidence>
<protein>
    <submittedName>
        <fullName evidence="1">Uncharacterized protein</fullName>
    </submittedName>
</protein>
<proteinExistence type="predicted"/>
<organism evidence="1 2">
    <name type="scientific">Temnothorax longispinosus</name>
    <dbReference type="NCBI Taxonomy" id="300112"/>
    <lineage>
        <taxon>Eukaryota</taxon>
        <taxon>Metazoa</taxon>
        <taxon>Ecdysozoa</taxon>
        <taxon>Arthropoda</taxon>
        <taxon>Hexapoda</taxon>
        <taxon>Insecta</taxon>
        <taxon>Pterygota</taxon>
        <taxon>Neoptera</taxon>
        <taxon>Endopterygota</taxon>
        <taxon>Hymenoptera</taxon>
        <taxon>Apocrita</taxon>
        <taxon>Aculeata</taxon>
        <taxon>Formicoidea</taxon>
        <taxon>Formicidae</taxon>
        <taxon>Myrmicinae</taxon>
        <taxon>Temnothorax</taxon>
    </lineage>
</organism>
<accession>A0A4V3SCH3</accession>
<evidence type="ECO:0000313" key="1">
    <source>
        <dbReference type="EMBL" id="TGZ56764.1"/>
    </source>
</evidence>
<dbReference type="EMBL" id="QBLH01000272">
    <property type="protein sequence ID" value="TGZ56764.1"/>
    <property type="molecule type" value="Genomic_DNA"/>
</dbReference>
<reference evidence="1 2" key="1">
    <citation type="journal article" date="2019" name="Philos. Trans. R. Soc. Lond., B, Biol. Sci.">
        <title>Ant behaviour and brain gene expression of defending hosts depend on the ecological success of the intruding social parasite.</title>
        <authorList>
            <person name="Kaur R."/>
            <person name="Stoldt M."/>
            <person name="Jongepier E."/>
            <person name="Feldmeyer B."/>
            <person name="Menzel F."/>
            <person name="Bornberg-Bauer E."/>
            <person name="Foitzik S."/>
        </authorList>
    </citation>
    <scope>NUCLEOTIDE SEQUENCE [LARGE SCALE GENOMIC DNA]</scope>
    <source>
        <tissue evidence="1">Whole body</tissue>
    </source>
</reference>
<gene>
    <name evidence="1" type="ORF">DBV15_02817</name>
</gene>
<dbReference type="Proteomes" id="UP000310200">
    <property type="component" value="Unassembled WGS sequence"/>
</dbReference>
<keyword evidence="2" id="KW-1185">Reference proteome</keyword>
<comment type="caution">
    <text evidence="1">The sequence shown here is derived from an EMBL/GenBank/DDBJ whole genome shotgun (WGS) entry which is preliminary data.</text>
</comment>
<dbReference type="AlphaFoldDB" id="A0A4V3SCH3"/>